<accession>A0ABS6WK02</accession>
<protein>
    <submittedName>
        <fullName evidence="1">5-formyltetrahydrofolate cyclo-ligase</fullName>
    </submittedName>
</protein>
<organism evidence="1 2">
    <name type="scientific">Pseudohoeflea coraliihabitans</name>
    <dbReference type="NCBI Taxonomy" id="2860393"/>
    <lineage>
        <taxon>Bacteria</taxon>
        <taxon>Pseudomonadati</taxon>
        <taxon>Pseudomonadota</taxon>
        <taxon>Alphaproteobacteria</taxon>
        <taxon>Hyphomicrobiales</taxon>
        <taxon>Rhizobiaceae</taxon>
        <taxon>Pseudohoeflea</taxon>
    </lineage>
</organism>
<sequence length="245" mass="27506">MSQMSFMRQRIWDRLKDVARPDTRLHLDFSEFIPDFEGADRATARLLDHAPFRDSRLTFVTPDSSLTELRVKMIEAGMPFIMSTYNMCRGFLYLAPGTVPEGAARYAAWLDGMEHFARPISLAGIADLGRFDFAVTGASAVSTDGVRFGKGHTYFDHEWGIFTDLGLMDETTPVAAIVHDVQLVADKFYQSETDIAIDLIATPERLTAVDRATMRPRGVRWDLMTPAQIDTIPPLKELARMRGIA</sequence>
<dbReference type="Pfam" id="PF01812">
    <property type="entry name" value="5-FTHF_cyc-lig"/>
    <property type="match status" value="1"/>
</dbReference>
<dbReference type="RefSeq" id="WP_219158184.1">
    <property type="nucleotide sequence ID" value="NZ_JAHWQX010000001.1"/>
</dbReference>
<proteinExistence type="predicted"/>
<dbReference type="PANTHER" id="PTHR13017">
    <property type="entry name" value="5-FORMYLTETRAHYDROFOLATE CYCLO-LIGASE-RELATED"/>
    <property type="match status" value="1"/>
</dbReference>
<dbReference type="InterPro" id="IPR002698">
    <property type="entry name" value="FTHF_cligase"/>
</dbReference>
<name>A0ABS6WK02_9HYPH</name>
<comment type="caution">
    <text evidence="1">The sequence shown here is derived from an EMBL/GenBank/DDBJ whole genome shotgun (WGS) entry which is preliminary data.</text>
</comment>
<dbReference type="EMBL" id="JAHWQX010000001">
    <property type="protein sequence ID" value="MBW3096190.1"/>
    <property type="molecule type" value="Genomic_DNA"/>
</dbReference>
<dbReference type="PANTHER" id="PTHR13017:SF0">
    <property type="entry name" value="METHENYLTETRAHYDROFOLATE SYNTHASE DOMAIN-CONTAINING PROTEIN"/>
    <property type="match status" value="1"/>
</dbReference>
<reference evidence="1" key="1">
    <citation type="submission" date="2021-07" db="EMBL/GenBank/DDBJ databases">
        <title>Pseudohoeflea marina sp. nov. a polyhydroxyalcanoate-producing bacterium.</title>
        <authorList>
            <person name="Zheng W."/>
            <person name="Yu S."/>
            <person name="Huang Y."/>
        </authorList>
    </citation>
    <scope>NUCLEOTIDE SEQUENCE</scope>
    <source>
        <strain evidence="1">DP4N28-3</strain>
    </source>
</reference>
<keyword evidence="2" id="KW-1185">Reference proteome</keyword>
<dbReference type="Proteomes" id="UP001430804">
    <property type="component" value="Unassembled WGS sequence"/>
</dbReference>
<evidence type="ECO:0000313" key="2">
    <source>
        <dbReference type="Proteomes" id="UP001430804"/>
    </source>
</evidence>
<gene>
    <name evidence="1" type="ORF">KY465_02725</name>
</gene>
<evidence type="ECO:0000313" key="1">
    <source>
        <dbReference type="EMBL" id="MBW3096190.1"/>
    </source>
</evidence>